<reference evidence="4 5" key="1">
    <citation type="submission" date="2022-05" db="EMBL/GenBank/DDBJ databases">
        <authorList>
            <consortium name="Genoscope - CEA"/>
            <person name="William W."/>
        </authorList>
    </citation>
    <scope>NUCLEOTIDE SEQUENCE [LARGE SCALE GENOMIC DNA]</scope>
</reference>
<feature type="chain" id="PRO_5043336706" description="C-type lectin domain-containing protein" evidence="2">
    <location>
        <begin position="19"/>
        <end position="611"/>
    </location>
</feature>
<protein>
    <recommendedName>
        <fullName evidence="3">C-type lectin domain-containing protein</fullName>
    </recommendedName>
</protein>
<dbReference type="Gene3D" id="3.10.100.10">
    <property type="entry name" value="Mannose-Binding Protein A, subunit A"/>
    <property type="match status" value="1"/>
</dbReference>
<dbReference type="InterPro" id="IPR016187">
    <property type="entry name" value="CTDL_fold"/>
</dbReference>
<feature type="signal peptide" evidence="2">
    <location>
        <begin position="1"/>
        <end position="18"/>
    </location>
</feature>
<evidence type="ECO:0000256" key="2">
    <source>
        <dbReference type="SAM" id="SignalP"/>
    </source>
</evidence>
<dbReference type="EMBL" id="CALNXJ010000021">
    <property type="protein sequence ID" value="CAH3126248.1"/>
    <property type="molecule type" value="Genomic_DNA"/>
</dbReference>
<dbReference type="Pfam" id="PF00059">
    <property type="entry name" value="Lectin_C"/>
    <property type="match status" value="1"/>
</dbReference>
<evidence type="ECO:0000313" key="4">
    <source>
        <dbReference type="EMBL" id="CAH3126248.1"/>
    </source>
</evidence>
<keyword evidence="5" id="KW-1185">Reference proteome</keyword>
<feature type="region of interest" description="Disordered" evidence="1">
    <location>
        <begin position="326"/>
        <end position="387"/>
    </location>
</feature>
<organism evidence="4 5">
    <name type="scientific">Pocillopora meandrina</name>
    <dbReference type="NCBI Taxonomy" id="46732"/>
    <lineage>
        <taxon>Eukaryota</taxon>
        <taxon>Metazoa</taxon>
        <taxon>Cnidaria</taxon>
        <taxon>Anthozoa</taxon>
        <taxon>Hexacorallia</taxon>
        <taxon>Scleractinia</taxon>
        <taxon>Astrocoeniina</taxon>
        <taxon>Pocilloporidae</taxon>
        <taxon>Pocillopora</taxon>
    </lineage>
</organism>
<evidence type="ECO:0000313" key="5">
    <source>
        <dbReference type="Proteomes" id="UP001159428"/>
    </source>
</evidence>
<dbReference type="AlphaFoldDB" id="A0AAU9WUV1"/>
<feature type="region of interest" description="Disordered" evidence="1">
    <location>
        <begin position="463"/>
        <end position="489"/>
    </location>
</feature>
<name>A0AAU9WUV1_9CNID</name>
<evidence type="ECO:0000259" key="3">
    <source>
        <dbReference type="PROSITE" id="PS50041"/>
    </source>
</evidence>
<proteinExistence type="predicted"/>
<accession>A0AAU9WUV1</accession>
<sequence>MRTALCTFLLFAFGVANATEDPVTDEDSSNCIRLYKGSSYTFHRNNSENWYSWSNSRDLCKNAGYDLVSIESYGEWNYLNQTIQTFKTGEYFIGLKKDISSEEWRWLSDNSTVNASRKGVWPWARSQPNNPNSDHCAQMYKTHGGSGRYNDVRCDLKLKQAGYICERCTECTVREGWINIFFLVQGLRLRIPLVNRHRKTSPSDHAHDRVTCTYEVPLSSELQSIDPVLIQQMQSSAELTVHLTLSQTESVPATYETVSDCKKECERDNIDETNRKSRSVREGYSDTQERVRENTVLVSGEKGIQQPHTLCDNKEENKDHVYAVVHKERKGRANSKASTLRTPSDRPQEGTRGSPVNRGSFVDCVDRSSHPTDSGLGNNAKAAESKTPQVGGNIEYLYAAVDKTKRKKKPPQKPSPYRGLVYADMVHSRESSAKLIKEQSQTVYAQINHAKTACVMISQQNLEEKEKGEHQPSSSEQTSLDPVQVQQAQSSAELTVHLTFSRTESGLTTYETVSDCKKERGYDNVETNRKSSSVSEGRSGIQERARENTVLVSGDKGIQQPSTLCDEEEENKDHFVHKERKGRASFEVSAREKTPGRPYEETSDLLVKRAS</sequence>
<dbReference type="InterPro" id="IPR016186">
    <property type="entry name" value="C-type_lectin-like/link_sf"/>
</dbReference>
<dbReference type="PANTHER" id="PTHR22802:SF396">
    <property type="entry name" value="C-TYPE LECTIN DOMAIN-CONTAINING PROTEIN"/>
    <property type="match status" value="1"/>
</dbReference>
<feature type="region of interest" description="Disordered" evidence="1">
    <location>
        <begin position="524"/>
        <end position="611"/>
    </location>
</feature>
<dbReference type="SUPFAM" id="SSF56436">
    <property type="entry name" value="C-type lectin-like"/>
    <property type="match status" value="1"/>
</dbReference>
<feature type="region of interest" description="Disordered" evidence="1">
    <location>
        <begin position="266"/>
        <end position="289"/>
    </location>
</feature>
<feature type="domain" description="C-type lectin" evidence="3">
    <location>
        <begin position="35"/>
        <end position="155"/>
    </location>
</feature>
<feature type="compositionally biased region" description="Basic and acidic residues" evidence="1">
    <location>
        <begin position="589"/>
        <end position="600"/>
    </location>
</feature>
<comment type="caution">
    <text evidence="4">The sequence shown here is derived from an EMBL/GenBank/DDBJ whole genome shotgun (WGS) entry which is preliminary data.</text>
</comment>
<dbReference type="InterPro" id="IPR001304">
    <property type="entry name" value="C-type_lectin-like"/>
</dbReference>
<dbReference type="SMART" id="SM00034">
    <property type="entry name" value="CLECT"/>
    <property type="match status" value="1"/>
</dbReference>
<gene>
    <name evidence="4" type="ORF">PMEA_00012002</name>
</gene>
<dbReference type="Proteomes" id="UP001159428">
    <property type="component" value="Unassembled WGS sequence"/>
</dbReference>
<evidence type="ECO:0000256" key="1">
    <source>
        <dbReference type="SAM" id="MobiDB-lite"/>
    </source>
</evidence>
<dbReference type="PANTHER" id="PTHR22802">
    <property type="entry name" value="C-TYPE LECTIN SUPERFAMILY MEMBER"/>
    <property type="match status" value="1"/>
</dbReference>
<feature type="compositionally biased region" description="Polar residues" evidence="1">
    <location>
        <begin position="471"/>
        <end position="489"/>
    </location>
</feature>
<dbReference type="InterPro" id="IPR051004">
    <property type="entry name" value="DC-SIGN_domain-containing"/>
</dbReference>
<dbReference type="CDD" id="cd00037">
    <property type="entry name" value="CLECT"/>
    <property type="match status" value="1"/>
</dbReference>
<dbReference type="PROSITE" id="PS50041">
    <property type="entry name" value="C_TYPE_LECTIN_2"/>
    <property type="match status" value="1"/>
</dbReference>
<keyword evidence="2" id="KW-0732">Signal</keyword>